<dbReference type="InterPro" id="IPR038377">
    <property type="entry name" value="Na/Glc_symporter_sf"/>
</dbReference>
<evidence type="ECO:0000256" key="5">
    <source>
        <dbReference type="ARBA" id="ARBA00022692"/>
    </source>
</evidence>
<sequence length="883" mass="96622">MQLKILIFSFLSCLHFMWLPTAHAQDQKANEIVWTDLTHLPSPASGQKHPGVAGAFTGVHNGVMIVAGGVNFPKGMPWEGGKKAYQDAIYVLKKNSDSYEWIASKTAHLKEKTAYGASVSVTDGIVCLGGEQEAGMSKCAFLMQWDAVKNDVIFKALPDMPVALANAGATSIGNVVYLAGGESNGKASNGFFALNLSETSPKWQILPSLQVAMSHPVVVAQNNGKHFNIYVIGGRSATATGISDLHSSNFSYDPTERKWQKLSDIGDGKTVTTWSAGTGVANGASYIVLIGGDKGNVFHQIETYNAQIAKAETVELKQKLQAEKVKLLTSHQGFNKDVYLYNTITDAWAKIGELAGPAQVTTTAVKWGNDIFIPSGEIRPGVRTPVITKGSIQNKPFFSWIDTAVLVICFLLMTAGRFIFTGKTNNTDDYFKGGERIPQWAAGISIFGAKLSAITFMGIPAKTYGTDWTYFFLLMTIIMVMPLVANYFIPFYRRLHVTSAYEYLGKRFNYGSRVMASALYVLLQIGRMGIVVLLPSIALTLVTGIDINICIIMIGAISIFFTVKGGIEAVIWVEVIQVLILASGALFCLFYLPFHIKDWNSGITAINNAEKLKVFDFRFDFTEPTFWVVVIGGLAINLLTYGTDQTTVQRYLTTKSEKESIKSLKLGAWLTLPSTLVFFSIGTLLFLFFREHPQQVNMALNDQDNIFPWYIVSQLPAGLSGLLIAGIFAAAMSSTEASMNSTATLLTTDFYQKLRPEVTPKQTLFFARTATLFLGIFVTCIALYMAHKGVSSLWDKFNTILGLFTGCIGGAFILGIFTKKASGNGVMAGMAISCVTQIVIQQYTDIHLLMYAFTGLLSCVIFGYIFSLFMPAERDLSGLTIYK</sequence>
<feature type="transmembrane region" description="Helical" evidence="11">
    <location>
        <begin position="709"/>
        <end position="731"/>
    </location>
</feature>
<dbReference type="Gene3D" id="1.20.1730.10">
    <property type="entry name" value="Sodium/glucose cotransporter"/>
    <property type="match status" value="1"/>
</dbReference>
<evidence type="ECO:0000256" key="10">
    <source>
        <dbReference type="ARBA" id="ARBA00023201"/>
    </source>
</evidence>
<keyword evidence="10" id="KW-0739">Sodium transport</keyword>
<evidence type="ECO:0000256" key="11">
    <source>
        <dbReference type="SAM" id="Phobius"/>
    </source>
</evidence>
<dbReference type="AlphaFoldDB" id="A0A4U6CWI3"/>
<dbReference type="InterPro" id="IPR056734">
    <property type="entry name" value="NANM"/>
</dbReference>
<keyword evidence="9 11" id="KW-0472">Membrane</keyword>
<keyword evidence="4" id="KW-1003">Cell membrane</keyword>
<dbReference type="OrthoDB" id="9803597at2"/>
<feature type="transmembrane region" description="Helical" evidence="11">
    <location>
        <begin position="440"/>
        <end position="459"/>
    </location>
</feature>
<dbReference type="Pfam" id="PF00474">
    <property type="entry name" value="SSF"/>
    <property type="match status" value="1"/>
</dbReference>
<dbReference type="InterPro" id="IPR015915">
    <property type="entry name" value="Kelch-typ_b-propeller"/>
</dbReference>
<keyword evidence="7" id="KW-0915">Sodium</keyword>
<evidence type="ECO:0000256" key="7">
    <source>
        <dbReference type="ARBA" id="ARBA00023053"/>
    </source>
</evidence>
<feature type="chain" id="PRO_5020880994" evidence="12">
    <location>
        <begin position="25"/>
        <end position="883"/>
    </location>
</feature>
<dbReference type="InterPro" id="IPR051163">
    <property type="entry name" value="Sodium:Solute_Symporter_SSF"/>
</dbReference>
<evidence type="ECO:0000256" key="6">
    <source>
        <dbReference type="ARBA" id="ARBA00022989"/>
    </source>
</evidence>
<keyword evidence="8" id="KW-0406">Ion transport</keyword>
<dbReference type="SUPFAM" id="SSF117281">
    <property type="entry name" value="Kelch motif"/>
    <property type="match status" value="1"/>
</dbReference>
<evidence type="ECO:0000256" key="9">
    <source>
        <dbReference type="ARBA" id="ARBA00023136"/>
    </source>
</evidence>
<evidence type="ECO:0000256" key="4">
    <source>
        <dbReference type="ARBA" id="ARBA00022475"/>
    </source>
</evidence>
<feature type="transmembrane region" description="Helical" evidence="11">
    <location>
        <begin position="570"/>
        <end position="592"/>
    </location>
</feature>
<feature type="transmembrane region" description="Helical" evidence="11">
    <location>
        <begin position="510"/>
        <end position="530"/>
    </location>
</feature>
<keyword evidence="3" id="KW-0813">Transport</keyword>
<evidence type="ECO:0000313" key="13">
    <source>
        <dbReference type="EMBL" id="TKT88011.1"/>
    </source>
</evidence>
<evidence type="ECO:0000256" key="12">
    <source>
        <dbReference type="SAM" id="SignalP"/>
    </source>
</evidence>
<dbReference type="Gene3D" id="2.120.10.80">
    <property type="entry name" value="Kelch-type beta propeller"/>
    <property type="match status" value="1"/>
</dbReference>
<dbReference type="EMBL" id="SZVO01000017">
    <property type="protein sequence ID" value="TKT88011.1"/>
    <property type="molecule type" value="Genomic_DNA"/>
</dbReference>
<proteinExistence type="inferred from homology"/>
<comment type="subcellular location">
    <subcellularLocation>
        <location evidence="1">Cell membrane</location>
        <topology evidence="1">Multi-pass membrane protein</topology>
    </subcellularLocation>
</comment>
<feature type="transmembrane region" description="Helical" evidence="11">
    <location>
        <begin position="471"/>
        <end position="489"/>
    </location>
</feature>
<dbReference type="GO" id="GO:0005886">
    <property type="term" value="C:plasma membrane"/>
    <property type="evidence" value="ECO:0007669"/>
    <property type="project" value="UniProtKB-SubCell"/>
</dbReference>
<feature type="transmembrane region" description="Helical" evidence="11">
    <location>
        <begin position="397"/>
        <end position="420"/>
    </location>
</feature>
<feature type="transmembrane region" description="Helical" evidence="11">
    <location>
        <begin position="536"/>
        <end position="563"/>
    </location>
</feature>
<evidence type="ECO:0000313" key="14">
    <source>
        <dbReference type="Proteomes" id="UP000304900"/>
    </source>
</evidence>
<evidence type="ECO:0000256" key="1">
    <source>
        <dbReference type="ARBA" id="ARBA00004651"/>
    </source>
</evidence>
<dbReference type="GO" id="GO:0015293">
    <property type="term" value="F:symporter activity"/>
    <property type="evidence" value="ECO:0007669"/>
    <property type="project" value="TreeGrafter"/>
</dbReference>
<gene>
    <name evidence="13" type="ORF">FDK13_28330</name>
</gene>
<feature type="transmembrane region" description="Helical" evidence="11">
    <location>
        <begin position="797"/>
        <end position="817"/>
    </location>
</feature>
<reference evidence="13 14" key="1">
    <citation type="submission" date="2019-05" db="EMBL/GenBank/DDBJ databases">
        <title>Dyadobacter AR-3-8 sp. nov., isolated from arctic soil.</title>
        <authorList>
            <person name="Chaudhary D.K."/>
        </authorList>
    </citation>
    <scope>NUCLEOTIDE SEQUENCE [LARGE SCALE GENOMIC DNA]</scope>
    <source>
        <strain evidence="13 14">AR-3-8</strain>
    </source>
</reference>
<keyword evidence="6 11" id="KW-1133">Transmembrane helix</keyword>
<feature type="signal peptide" evidence="12">
    <location>
        <begin position="1"/>
        <end position="24"/>
    </location>
</feature>
<dbReference type="PANTHER" id="PTHR42985">
    <property type="entry name" value="SODIUM-COUPLED MONOCARBOXYLATE TRANSPORTER"/>
    <property type="match status" value="1"/>
</dbReference>
<feature type="transmembrane region" description="Helical" evidence="11">
    <location>
        <begin position="765"/>
        <end position="785"/>
    </location>
</feature>
<dbReference type="Pfam" id="PF24996">
    <property type="entry name" value="NANM"/>
    <property type="match status" value="2"/>
</dbReference>
<dbReference type="PROSITE" id="PS50283">
    <property type="entry name" value="NA_SOLUT_SYMP_3"/>
    <property type="match status" value="1"/>
</dbReference>
<organism evidence="13 14">
    <name type="scientific">Dyadobacter frigoris</name>
    <dbReference type="NCBI Taxonomy" id="2576211"/>
    <lineage>
        <taxon>Bacteria</taxon>
        <taxon>Pseudomonadati</taxon>
        <taxon>Bacteroidota</taxon>
        <taxon>Cytophagia</taxon>
        <taxon>Cytophagales</taxon>
        <taxon>Spirosomataceae</taxon>
        <taxon>Dyadobacter</taxon>
    </lineage>
</organism>
<keyword evidence="5 11" id="KW-0812">Transmembrane</keyword>
<protein>
    <submittedName>
        <fullName evidence="13">Sodium/solute symporter</fullName>
    </submittedName>
</protein>
<evidence type="ECO:0000256" key="2">
    <source>
        <dbReference type="ARBA" id="ARBA00006434"/>
    </source>
</evidence>
<dbReference type="Proteomes" id="UP000304900">
    <property type="component" value="Unassembled WGS sequence"/>
</dbReference>
<dbReference type="NCBIfam" id="TIGR00813">
    <property type="entry name" value="sss"/>
    <property type="match status" value="1"/>
</dbReference>
<dbReference type="GO" id="GO:0006814">
    <property type="term" value="P:sodium ion transport"/>
    <property type="evidence" value="ECO:0007669"/>
    <property type="project" value="UniProtKB-KW"/>
</dbReference>
<evidence type="ECO:0000256" key="3">
    <source>
        <dbReference type="ARBA" id="ARBA00022448"/>
    </source>
</evidence>
<evidence type="ECO:0000256" key="8">
    <source>
        <dbReference type="ARBA" id="ARBA00023065"/>
    </source>
</evidence>
<dbReference type="CDD" id="cd11495">
    <property type="entry name" value="SLC5sbd_NIS-like_u3"/>
    <property type="match status" value="1"/>
</dbReference>
<name>A0A4U6CWI3_9BACT</name>
<feature type="transmembrane region" description="Helical" evidence="11">
    <location>
        <begin position="664"/>
        <end position="689"/>
    </location>
</feature>
<feature type="transmembrane region" description="Helical" evidence="11">
    <location>
        <begin position="625"/>
        <end position="643"/>
    </location>
</feature>
<dbReference type="InterPro" id="IPR001734">
    <property type="entry name" value="Na/solute_symporter"/>
</dbReference>
<dbReference type="PANTHER" id="PTHR42985:SF40">
    <property type="entry name" value="LD47995P-RELATED"/>
    <property type="match status" value="1"/>
</dbReference>
<accession>A0A4U6CWI3</accession>
<comment type="caution">
    <text evidence="13">The sequence shown here is derived from an EMBL/GenBank/DDBJ whole genome shotgun (WGS) entry which is preliminary data.</text>
</comment>
<feature type="transmembrane region" description="Helical" evidence="11">
    <location>
        <begin position="849"/>
        <end position="869"/>
    </location>
</feature>
<keyword evidence="14" id="KW-1185">Reference proteome</keyword>
<comment type="similarity">
    <text evidence="2">Belongs to the sodium:solute symporter (SSF) (TC 2.A.21) family.</text>
</comment>
<keyword evidence="12" id="KW-0732">Signal</keyword>